<dbReference type="STRING" id="229535.A0A0M9WFD5"/>
<dbReference type="Proteomes" id="UP000037696">
    <property type="component" value="Unassembled WGS sequence"/>
</dbReference>
<evidence type="ECO:0000256" key="1">
    <source>
        <dbReference type="SAM" id="MobiDB-lite"/>
    </source>
</evidence>
<dbReference type="AlphaFoldDB" id="A0A0M9WFD5"/>
<proteinExistence type="predicted"/>
<comment type="caution">
    <text evidence="2">The sequence shown here is derived from an EMBL/GenBank/DDBJ whole genome shotgun (WGS) entry which is preliminary data.</text>
</comment>
<accession>A0A0M9WFD5</accession>
<reference evidence="2 3" key="1">
    <citation type="submission" date="2015-08" db="EMBL/GenBank/DDBJ databases">
        <title>Genome sequencing of Penicillium nordicum.</title>
        <authorList>
            <person name="Nguyen H.D."/>
            <person name="Seifert K.A."/>
        </authorList>
    </citation>
    <scope>NUCLEOTIDE SEQUENCE [LARGE SCALE GENOMIC DNA]</scope>
    <source>
        <strain evidence="2 3">DAOMC 185683</strain>
    </source>
</reference>
<dbReference type="InterPro" id="IPR038883">
    <property type="entry name" value="AN11006-like"/>
</dbReference>
<feature type="region of interest" description="Disordered" evidence="1">
    <location>
        <begin position="302"/>
        <end position="322"/>
    </location>
</feature>
<dbReference type="PANTHER" id="PTHR42085:SF2">
    <property type="entry name" value="F-BOX DOMAIN-CONTAINING PROTEIN"/>
    <property type="match status" value="1"/>
</dbReference>
<dbReference type="EMBL" id="LHQQ01000098">
    <property type="protein sequence ID" value="KOS42735.1"/>
    <property type="molecule type" value="Genomic_DNA"/>
</dbReference>
<evidence type="ECO:0000313" key="3">
    <source>
        <dbReference type="Proteomes" id="UP000037696"/>
    </source>
</evidence>
<protein>
    <submittedName>
        <fullName evidence="2">Uncharacterized protein</fullName>
    </submittedName>
</protein>
<sequence>MHSSRLSKRRRIQGLETHKDLVPSLPASPLTSPLFTVFPAEIRNRIYTLVLESEDNLTDDSSRSLYKQNAFYYRPGYKQPKRIQTALLQTCQQIYAEASLLPSAVNEHTFWFYRSPPHVNDASSPLNYFRKMTPKQRAQVQHLHMFTQQYFLEDNHWSRIWEGLKIGDDGCSLRGECRIAPKKMTITFRHTDWWYWENNDPLGINPFRPGRTRAADMGKGVCPHVAARSWGNQFSSIPCLDELVIEFETIMRKRDQLDAIIQQALEWKFPIVADKGLYLVANPNSKSAYTWAGAKEVELKSQRPAWPVDTEAGSESQTVQEQEPVPAAPALVPFNPQSDLGGGSDVSLENHSQFDANREKFYVVFLTWRKQRVQDYVYPCTCTIYSSHCESVSRPGVGNQLLLILLPKDALLYTAFWHRSYSVL</sequence>
<evidence type="ECO:0000313" key="2">
    <source>
        <dbReference type="EMBL" id="KOS42735.1"/>
    </source>
</evidence>
<keyword evidence="3" id="KW-1185">Reference proteome</keyword>
<dbReference type="PANTHER" id="PTHR42085">
    <property type="entry name" value="F-BOX DOMAIN-CONTAINING PROTEIN"/>
    <property type="match status" value="1"/>
</dbReference>
<gene>
    <name evidence="2" type="ORF">ACN38_g6385</name>
</gene>
<name>A0A0M9WFD5_9EURO</name>
<dbReference type="OrthoDB" id="288942at2759"/>
<organism evidence="2 3">
    <name type="scientific">Penicillium nordicum</name>
    <dbReference type="NCBI Taxonomy" id="229535"/>
    <lineage>
        <taxon>Eukaryota</taxon>
        <taxon>Fungi</taxon>
        <taxon>Dikarya</taxon>
        <taxon>Ascomycota</taxon>
        <taxon>Pezizomycotina</taxon>
        <taxon>Eurotiomycetes</taxon>
        <taxon>Eurotiomycetidae</taxon>
        <taxon>Eurotiales</taxon>
        <taxon>Aspergillaceae</taxon>
        <taxon>Penicillium</taxon>
    </lineage>
</organism>